<evidence type="ECO:0000256" key="3">
    <source>
        <dbReference type="ARBA" id="ARBA00023315"/>
    </source>
</evidence>
<organism evidence="6 7">
    <name type="scientific">Leishmania enriettii</name>
    <dbReference type="NCBI Taxonomy" id="5663"/>
    <lineage>
        <taxon>Eukaryota</taxon>
        <taxon>Discoba</taxon>
        <taxon>Euglenozoa</taxon>
        <taxon>Kinetoplastea</taxon>
        <taxon>Metakinetoplastina</taxon>
        <taxon>Trypanosomatida</taxon>
        <taxon>Trypanosomatidae</taxon>
        <taxon>Leishmaniinae</taxon>
        <taxon>Leishmania</taxon>
    </lineage>
</organism>
<proteinExistence type="inferred from homology"/>
<gene>
    <name evidence="6" type="ORF">CUR178_03353</name>
</gene>
<reference evidence="6 7" key="1">
    <citation type="submission" date="2021-02" db="EMBL/GenBank/DDBJ databases">
        <title>Leishmania (Mundinia) enrietti genome sequencing and assembly.</title>
        <authorList>
            <person name="Almutairi H."/>
            <person name="Gatherer D."/>
        </authorList>
    </citation>
    <scope>NUCLEOTIDE SEQUENCE [LARGE SCALE GENOMIC DNA]</scope>
    <source>
        <strain evidence="6">CUR178</strain>
    </source>
</reference>
<dbReference type="PANTHER" id="PTHR13256">
    <property type="entry name" value="N-ACETYLTRANSFERASE 9"/>
    <property type="match status" value="1"/>
</dbReference>
<evidence type="ECO:0000259" key="5">
    <source>
        <dbReference type="Pfam" id="PF13302"/>
    </source>
</evidence>
<dbReference type="InterPro" id="IPR016181">
    <property type="entry name" value="Acyl_CoA_acyltransferase"/>
</dbReference>
<dbReference type="KEGG" id="lenr:94170598"/>
<evidence type="ECO:0000256" key="1">
    <source>
        <dbReference type="ARBA" id="ARBA00009342"/>
    </source>
</evidence>
<keyword evidence="3" id="KW-0012">Acyltransferase</keyword>
<feature type="region of interest" description="Disordered" evidence="4">
    <location>
        <begin position="243"/>
        <end position="279"/>
    </location>
</feature>
<dbReference type="Pfam" id="PF13302">
    <property type="entry name" value="Acetyltransf_3"/>
    <property type="match status" value="1"/>
</dbReference>
<name>A0A836GCT3_LEIEN</name>
<dbReference type="Proteomes" id="UP000674179">
    <property type="component" value="Chromosome 22"/>
</dbReference>
<evidence type="ECO:0000256" key="4">
    <source>
        <dbReference type="SAM" id="MobiDB-lite"/>
    </source>
</evidence>
<dbReference type="InterPro" id="IPR000182">
    <property type="entry name" value="GNAT_dom"/>
</dbReference>
<dbReference type="OrthoDB" id="5043642at2759"/>
<keyword evidence="7" id="KW-1185">Reference proteome</keyword>
<dbReference type="SUPFAM" id="SSF55729">
    <property type="entry name" value="Acyl-CoA N-acyltransferases (Nat)"/>
    <property type="match status" value="1"/>
</dbReference>
<accession>A0A836GCT3</accession>
<comment type="similarity">
    <text evidence="1">Belongs to the acetyltransferase family. GNAT subfamily.</text>
</comment>
<keyword evidence="2" id="KW-0808">Transferase</keyword>
<dbReference type="InterPro" id="IPR039135">
    <property type="entry name" value="NAT9-like"/>
</dbReference>
<dbReference type="GO" id="GO:0008080">
    <property type="term" value="F:N-acetyltransferase activity"/>
    <property type="evidence" value="ECO:0007669"/>
    <property type="project" value="InterPro"/>
</dbReference>
<protein>
    <recommendedName>
        <fullName evidence="5">N-acetyltransferase domain-containing protein</fullName>
    </recommendedName>
</protein>
<dbReference type="EMBL" id="JAFHKP010000022">
    <property type="protein sequence ID" value="KAG5479592.1"/>
    <property type="molecule type" value="Genomic_DNA"/>
</dbReference>
<dbReference type="AlphaFoldDB" id="A0A836GCT3"/>
<comment type="caution">
    <text evidence="6">The sequence shown here is derived from an EMBL/GenBank/DDBJ whole genome shotgun (WGS) entry which is preliminary data.</text>
</comment>
<dbReference type="GeneID" id="94170598"/>
<dbReference type="PANTHER" id="PTHR13256:SF16">
    <property type="entry name" value="ALPHA_BETA-TUBULIN-N-ACETYLTRANSFERASE 9"/>
    <property type="match status" value="1"/>
</dbReference>
<evidence type="ECO:0000256" key="2">
    <source>
        <dbReference type="ARBA" id="ARBA00022679"/>
    </source>
</evidence>
<dbReference type="Gene3D" id="3.40.630.30">
    <property type="match status" value="1"/>
</dbReference>
<evidence type="ECO:0000313" key="6">
    <source>
        <dbReference type="EMBL" id="KAG5479592.1"/>
    </source>
</evidence>
<dbReference type="RefSeq" id="XP_067693121.1">
    <property type="nucleotide sequence ID" value="XM_067835088.1"/>
</dbReference>
<feature type="domain" description="N-acetyltransferase" evidence="5">
    <location>
        <begin position="281"/>
        <end position="335"/>
    </location>
</feature>
<evidence type="ECO:0000313" key="7">
    <source>
        <dbReference type="Proteomes" id="UP000674179"/>
    </source>
</evidence>
<sequence>MINEHVYLISKELILLPYLAPFVPRYHAWMCNPELLAATESEPLSLEEEQENQCLWLHATDKMTFILLAPLTAQFRAASGGEHNGPCRDIDDHQQRRDNSRARLVSLKGAVPPLAEVSVQTSSSPGASRAFSCSSGAVVPYPGCIVTAADHISLVTKPHSPHRMHSALGNAFPLLERYVPSRVRGLFSSEVSSASQSPGGYGRGDEAERLALAQSYVMIGDCNLFLLEEDNDNDDARDFAAGAQWRPSGQQQERRRSPTSPAVPSERSPPVSPAPTATPSRTFEVEVMVADTAFRRRGFAETAVRMIMQYAVAVCGATRFVAKILKTNTSSIALFTERLNFVTFKEVEVFHEVHLARSLKTEEERRAWELECRHSWCERAASSEASLQSPRAMCKSCAAASSDGSRVAERTEEFFSTPPTLSQPAKCKGGQTYWCAPLSETVASSIHIYTHVP</sequence>